<dbReference type="NCBIfam" id="TIGR00675">
    <property type="entry name" value="dcm"/>
    <property type="match status" value="1"/>
</dbReference>
<organism evidence="8 9">
    <name type="scientific">Crinalium epipsammum PCC 9333</name>
    <dbReference type="NCBI Taxonomy" id="1173022"/>
    <lineage>
        <taxon>Bacteria</taxon>
        <taxon>Bacillati</taxon>
        <taxon>Cyanobacteriota</taxon>
        <taxon>Cyanophyceae</taxon>
        <taxon>Gomontiellales</taxon>
        <taxon>Gomontiellaceae</taxon>
        <taxon>Crinalium</taxon>
    </lineage>
</organism>
<accession>K9VWL7</accession>
<dbReference type="eggNOG" id="COG0270">
    <property type="taxonomic scope" value="Bacteria"/>
</dbReference>
<comment type="similarity">
    <text evidence="6 7">Belongs to the class I-like SAM-binding methyltransferase superfamily. C5-methyltransferase family.</text>
</comment>
<dbReference type="PROSITE" id="PS51679">
    <property type="entry name" value="SAM_MT_C5"/>
    <property type="match status" value="1"/>
</dbReference>
<feature type="active site" evidence="6">
    <location>
        <position position="100"/>
    </location>
</feature>
<dbReference type="HOGENOM" id="CLU_006958_6_0_3"/>
<keyword evidence="9" id="KW-1185">Reference proteome</keyword>
<dbReference type="GO" id="GO:0032259">
    <property type="term" value="P:methylation"/>
    <property type="evidence" value="ECO:0007669"/>
    <property type="project" value="UniProtKB-KW"/>
</dbReference>
<dbReference type="PANTHER" id="PTHR10629:SF52">
    <property type="entry name" value="DNA (CYTOSINE-5)-METHYLTRANSFERASE 1"/>
    <property type="match status" value="1"/>
</dbReference>
<dbReference type="PATRIC" id="fig|1173022.3.peg.1609"/>
<dbReference type="Proteomes" id="UP000010472">
    <property type="component" value="Chromosome"/>
</dbReference>
<dbReference type="KEGG" id="cep:Cri9333_1489"/>
<evidence type="ECO:0000256" key="4">
    <source>
        <dbReference type="ARBA" id="ARBA00022691"/>
    </source>
</evidence>
<dbReference type="GO" id="GO:0003677">
    <property type="term" value="F:DNA binding"/>
    <property type="evidence" value="ECO:0007669"/>
    <property type="project" value="TreeGrafter"/>
</dbReference>
<dbReference type="GO" id="GO:0044027">
    <property type="term" value="P:negative regulation of gene expression via chromosomal CpG island methylation"/>
    <property type="evidence" value="ECO:0007669"/>
    <property type="project" value="TreeGrafter"/>
</dbReference>
<dbReference type="GO" id="GO:0003886">
    <property type="term" value="F:DNA (cytosine-5-)-methyltransferase activity"/>
    <property type="evidence" value="ECO:0007669"/>
    <property type="project" value="UniProtKB-EC"/>
</dbReference>
<evidence type="ECO:0000256" key="5">
    <source>
        <dbReference type="ARBA" id="ARBA00022747"/>
    </source>
</evidence>
<keyword evidence="4 6" id="KW-0949">S-adenosyl-L-methionine</keyword>
<keyword evidence="5" id="KW-0680">Restriction system</keyword>
<dbReference type="GO" id="GO:0009307">
    <property type="term" value="P:DNA restriction-modification system"/>
    <property type="evidence" value="ECO:0007669"/>
    <property type="project" value="UniProtKB-KW"/>
</dbReference>
<dbReference type="PRINTS" id="PR00105">
    <property type="entry name" value="C5METTRFRASE"/>
</dbReference>
<dbReference type="InterPro" id="IPR029063">
    <property type="entry name" value="SAM-dependent_MTases_sf"/>
</dbReference>
<dbReference type="PANTHER" id="PTHR10629">
    <property type="entry name" value="CYTOSINE-SPECIFIC METHYLTRANSFERASE"/>
    <property type="match status" value="1"/>
</dbReference>
<sequence>MSNKPKIFSFFAGSGFLDLGFELNGFNIAYVSEIYSPFMQAYRYSRKALNLSLPEYGYYEGEEADVSKLTEEQQALRLWSLIEDARKTTDIIGFIGGAPCPDFSVGGKNRGSEGDKGKLSASYIELICQQKPDFFLFENVKGLYKTKKHRSFFEQLKYQLNNSGYLLTECLINAIEYGVPQDRSRIIIIGFTKDLINNKRIKNFDNLKELPDEFFDWKKYTIYPKCQAFSYPWSSTDPFVEDSTLSFPNNVPEELTIEYWFRKNDVFNHQNSEHYFKPRAGLKRFTTVAEGDDSKKSYKRLHRWRYSPTACYGNNEVHLHPYKVRRISVAEALAIQSLPRDFILPDNMSLTNMFKTIGNGVPYLAAKGIAQSILDFLTTPELCYTPPASKQLELPLILF</sequence>
<dbReference type="AlphaFoldDB" id="K9VWL7"/>
<gene>
    <name evidence="8" type="ORF">Cri9333_1489</name>
</gene>
<dbReference type="RefSeq" id="WP_015202502.1">
    <property type="nucleotide sequence ID" value="NC_019753.1"/>
</dbReference>
<name>K9VWL7_9CYAN</name>
<evidence type="ECO:0000313" key="8">
    <source>
        <dbReference type="EMBL" id="AFZ12381.1"/>
    </source>
</evidence>
<evidence type="ECO:0000256" key="6">
    <source>
        <dbReference type="PROSITE-ProRule" id="PRU01016"/>
    </source>
</evidence>
<dbReference type="OrthoDB" id="451520at2"/>
<dbReference type="InterPro" id="IPR001525">
    <property type="entry name" value="C5_MeTfrase"/>
</dbReference>
<dbReference type="Pfam" id="PF00145">
    <property type="entry name" value="DNA_methylase"/>
    <property type="match status" value="1"/>
</dbReference>
<protein>
    <recommendedName>
        <fullName evidence="1">DNA (cytosine-5-)-methyltransferase</fullName>
        <ecNumber evidence="1">2.1.1.37</ecNumber>
    </recommendedName>
</protein>
<evidence type="ECO:0000256" key="1">
    <source>
        <dbReference type="ARBA" id="ARBA00011975"/>
    </source>
</evidence>
<evidence type="ECO:0000313" key="9">
    <source>
        <dbReference type="Proteomes" id="UP000010472"/>
    </source>
</evidence>
<dbReference type="InterPro" id="IPR050390">
    <property type="entry name" value="C5-Methyltransferase"/>
</dbReference>
<evidence type="ECO:0000256" key="7">
    <source>
        <dbReference type="RuleBase" id="RU000416"/>
    </source>
</evidence>
<evidence type="ECO:0000256" key="3">
    <source>
        <dbReference type="ARBA" id="ARBA00022679"/>
    </source>
</evidence>
<dbReference type="EC" id="2.1.1.37" evidence="1"/>
<reference evidence="8 9" key="1">
    <citation type="submission" date="2012-06" db="EMBL/GenBank/DDBJ databases">
        <title>Finished chromosome of genome of Crinalium epipsammum PCC 9333.</title>
        <authorList>
            <consortium name="US DOE Joint Genome Institute"/>
            <person name="Gugger M."/>
            <person name="Coursin T."/>
            <person name="Rippka R."/>
            <person name="Tandeau De Marsac N."/>
            <person name="Huntemann M."/>
            <person name="Wei C.-L."/>
            <person name="Han J."/>
            <person name="Detter J.C."/>
            <person name="Han C."/>
            <person name="Tapia R."/>
            <person name="Davenport K."/>
            <person name="Daligault H."/>
            <person name="Erkkila T."/>
            <person name="Gu W."/>
            <person name="Munk A.C.C."/>
            <person name="Teshima H."/>
            <person name="Xu Y."/>
            <person name="Chain P."/>
            <person name="Chen A."/>
            <person name="Krypides N."/>
            <person name="Mavromatis K."/>
            <person name="Markowitz V."/>
            <person name="Szeto E."/>
            <person name="Ivanova N."/>
            <person name="Mikhailova N."/>
            <person name="Ovchinnikova G."/>
            <person name="Pagani I."/>
            <person name="Pati A."/>
            <person name="Goodwin L."/>
            <person name="Peters L."/>
            <person name="Pitluck S."/>
            <person name="Woyke T."/>
            <person name="Kerfeld C."/>
        </authorList>
    </citation>
    <scope>NUCLEOTIDE SEQUENCE [LARGE SCALE GENOMIC DNA]</scope>
    <source>
        <strain evidence="8 9">PCC 9333</strain>
    </source>
</reference>
<proteinExistence type="inferred from homology"/>
<dbReference type="REBASE" id="58079">
    <property type="entry name" value="M.Cep9333ORF1489P"/>
</dbReference>
<dbReference type="Gene3D" id="3.90.120.10">
    <property type="entry name" value="DNA Methylase, subunit A, domain 2"/>
    <property type="match status" value="1"/>
</dbReference>
<dbReference type="EMBL" id="CP003620">
    <property type="protein sequence ID" value="AFZ12381.1"/>
    <property type="molecule type" value="Genomic_DNA"/>
</dbReference>
<dbReference type="SUPFAM" id="SSF53335">
    <property type="entry name" value="S-adenosyl-L-methionine-dependent methyltransferases"/>
    <property type="match status" value="1"/>
</dbReference>
<keyword evidence="3 6" id="KW-0808">Transferase</keyword>
<dbReference type="STRING" id="1173022.Cri9333_1489"/>
<keyword evidence="2 6" id="KW-0489">Methyltransferase</keyword>
<dbReference type="Gene3D" id="3.40.50.150">
    <property type="entry name" value="Vaccinia Virus protein VP39"/>
    <property type="match status" value="1"/>
</dbReference>
<evidence type="ECO:0000256" key="2">
    <source>
        <dbReference type="ARBA" id="ARBA00022603"/>
    </source>
</evidence>